<dbReference type="InterPro" id="IPR000577">
    <property type="entry name" value="Carb_kinase_FGGY"/>
</dbReference>
<dbReference type="CDD" id="cd07770">
    <property type="entry name" value="ASKHA_NBD_FGGY_GntK"/>
    <property type="match status" value="1"/>
</dbReference>
<gene>
    <name evidence="7" type="ORF">DXN04_28305</name>
</gene>
<dbReference type="AlphaFoldDB" id="A0A3E1NUK5"/>
<dbReference type="PIRSF" id="PIRSF000538">
    <property type="entry name" value="GlpK"/>
    <property type="match status" value="1"/>
</dbReference>
<dbReference type="InterPro" id="IPR018484">
    <property type="entry name" value="FGGY_N"/>
</dbReference>
<comment type="similarity">
    <text evidence="1 4">Belongs to the FGGY kinase family.</text>
</comment>
<proteinExistence type="inferred from homology"/>
<dbReference type="GO" id="GO:0016301">
    <property type="term" value="F:kinase activity"/>
    <property type="evidence" value="ECO:0007669"/>
    <property type="project" value="UniProtKB-KW"/>
</dbReference>
<evidence type="ECO:0000256" key="1">
    <source>
        <dbReference type="ARBA" id="ARBA00009156"/>
    </source>
</evidence>
<organism evidence="7 8">
    <name type="scientific">Chitinophaga silvisoli</name>
    <dbReference type="NCBI Taxonomy" id="2291814"/>
    <lineage>
        <taxon>Bacteria</taxon>
        <taxon>Pseudomonadati</taxon>
        <taxon>Bacteroidota</taxon>
        <taxon>Chitinophagia</taxon>
        <taxon>Chitinophagales</taxon>
        <taxon>Chitinophagaceae</taxon>
        <taxon>Chitinophaga</taxon>
    </lineage>
</organism>
<dbReference type="InterPro" id="IPR043129">
    <property type="entry name" value="ATPase_NBD"/>
</dbReference>
<keyword evidence="2 4" id="KW-0808">Transferase</keyword>
<protein>
    <submittedName>
        <fullName evidence="7">Gluconokinase</fullName>
    </submittedName>
</protein>
<name>A0A3E1NUK5_9BACT</name>
<dbReference type="PANTHER" id="PTHR43095">
    <property type="entry name" value="SUGAR KINASE"/>
    <property type="match status" value="1"/>
</dbReference>
<dbReference type="OrthoDB" id="9805576at2"/>
<dbReference type="SUPFAM" id="SSF53067">
    <property type="entry name" value="Actin-like ATPase domain"/>
    <property type="match status" value="2"/>
</dbReference>
<dbReference type="PROSITE" id="PS00445">
    <property type="entry name" value="FGGY_KINASES_2"/>
    <property type="match status" value="1"/>
</dbReference>
<reference evidence="7 8" key="1">
    <citation type="submission" date="2018-08" db="EMBL/GenBank/DDBJ databases">
        <title>Chitinophaga sp. K20C18050901, a novel bacterium isolated from forest soil.</title>
        <authorList>
            <person name="Wang C."/>
        </authorList>
    </citation>
    <scope>NUCLEOTIDE SEQUENCE [LARGE SCALE GENOMIC DNA]</scope>
    <source>
        <strain evidence="7 8">K20C18050901</strain>
    </source>
</reference>
<feature type="domain" description="Carbohydrate kinase FGGY C-terminal" evidence="6">
    <location>
        <begin position="270"/>
        <end position="448"/>
    </location>
</feature>
<evidence type="ECO:0000313" key="8">
    <source>
        <dbReference type="Proteomes" id="UP000261174"/>
    </source>
</evidence>
<dbReference type="RefSeq" id="WP_116856774.1">
    <property type="nucleotide sequence ID" value="NZ_QTJV01000013.1"/>
</dbReference>
<accession>A0A3E1NUK5</accession>
<evidence type="ECO:0000259" key="6">
    <source>
        <dbReference type="Pfam" id="PF02782"/>
    </source>
</evidence>
<keyword evidence="8" id="KW-1185">Reference proteome</keyword>
<dbReference type="Pfam" id="PF00370">
    <property type="entry name" value="FGGY_N"/>
    <property type="match status" value="1"/>
</dbReference>
<dbReference type="InterPro" id="IPR050406">
    <property type="entry name" value="FGGY_Carb_Kinase"/>
</dbReference>
<keyword evidence="3 4" id="KW-0418">Kinase</keyword>
<feature type="domain" description="Carbohydrate kinase FGGY N-terminal" evidence="5">
    <location>
        <begin position="4"/>
        <end position="248"/>
    </location>
</feature>
<dbReference type="GO" id="GO:0005975">
    <property type="term" value="P:carbohydrate metabolic process"/>
    <property type="evidence" value="ECO:0007669"/>
    <property type="project" value="InterPro"/>
</dbReference>
<dbReference type="Gene3D" id="3.30.420.40">
    <property type="match status" value="2"/>
</dbReference>
<dbReference type="Pfam" id="PF02782">
    <property type="entry name" value="FGGY_C"/>
    <property type="match status" value="1"/>
</dbReference>
<comment type="caution">
    <text evidence="7">The sequence shown here is derived from an EMBL/GenBank/DDBJ whole genome shotgun (WGS) entry which is preliminary data.</text>
</comment>
<evidence type="ECO:0000313" key="7">
    <source>
        <dbReference type="EMBL" id="RFM31619.1"/>
    </source>
</evidence>
<evidence type="ECO:0000256" key="4">
    <source>
        <dbReference type="RuleBase" id="RU003733"/>
    </source>
</evidence>
<dbReference type="InterPro" id="IPR018483">
    <property type="entry name" value="Carb_kinase_FGGY_CS"/>
</dbReference>
<dbReference type="InterPro" id="IPR018485">
    <property type="entry name" value="FGGY_C"/>
</dbReference>
<dbReference type="PANTHER" id="PTHR43095:SF2">
    <property type="entry name" value="GLUCONOKINASE"/>
    <property type="match status" value="1"/>
</dbReference>
<dbReference type="GO" id="GO:0016773">
    <property type="term" value="F:phosphotransferase activity, alcohol group as acceptor"/>
    <property type="evidence" value="ECO:0007669"/>
    <property type="project" value="InterPro"/>
</dbReference>
<sequence length="514" mass="57653">MECIITIELGTNGVRVFAYDLHGCIIGSMKGHYPTFHTEPDHSEQDPEQIFITTLYVLKNILNEYIHPKKYKVASICFCASMHSVLAVDKNGNPIGNAITWADNRAKREAQELRDSQLGKKLYELTGTPIHPMSPLVKIAWIRNRDADRFRLTSKFLSIKSYVIQQLTGEYMIDYSIASATGLLNIHTVHWEDDALQYAGITANQLAELVPVFTKAGKLKNAYQQSLRLSADTKILIGSSDGCMATLGDGIKKGEEKASITIEDSGAVRVMGPNILKDEQMRFFNYLLTDNCYVSGGPTNNGGNIFEWFTRQFGEFTNPFDMESSIEQLMDEAANVPRGSDGLLFLPYLLGERAPIWNANARGAYFGLNIKHERRHFIRATIEGILYEIYSIGKMLSERQTINSLAVNGSFGTIPFCSQLIADIFSKPVQVRQPFHSVSFGAYLLSATEMGIYTSLDNVAAVAEMPNVFKPNEQHHTIYADYFCIFERLSAKLFDEFEAIGNLQQKYAHPIKPL</sequence>
<evidence type="ECO:0000256" key="2">
    <source>
        <dbReference type="ARBA" id="ARBA00022679"/>
    </source>
</evidence>
<dbReference type="Proteomes" id="UP000261174">
    <property type="component" value="Unassembled WGS sequence"/>
</dbReference>
<dbReference type="EMBL" id="QTJV01000013">
    <property type="protein sequence ID" value="RFM31619.1"/>
    <property type="molecule type" value="Genomic_DNA"/>
</dbReference>
<evidence type="ECO:0000256" key="3">
    <source>
        <dbReference type="ARBA" id="ARBA00022777"/>
    </source>
</evidence>
<evidence type="ECO:0000259" key="5">
    <source>
        <dbReference type="Pfam" id="PF00370"/>
    </source>
</evidence>